<dbReference type="EMBL" id="LT906462">
    <property type="protein sequence ID" value="SNV65197.1"/>
    <property type="molecule type" value="Genomic_DNA"/>
</dbReference>
<dbReference type="KEGG" id="sste:SAMEA4384403_1101"/>
<keyword evidence="8" id="KW-1185">Reference proteome</keyword>
<dbReference type="InterPro" id="IPR018385">
    <property type="entry name" value="C4_dicarb_anaerob_car-like"/>
</dbReference>
<feature type="transmembrane region" description="Helical" evidence="6">
    <location>
        <begin position="164"/>
        <end position="183"/>
    </location>
</feature>
<keyword evidence="4 6" id="KW-1133">Transmembrane helix</keyword>
<feature type="transmembrane region" description="Helical" evidence="6">
    <location>
        <begin position="318"/>
        <end position="335"/>
    </location>
</feature>
<feature type="transmembrane region" description="Helical" evidence="6">
    <location>
        <begin position="416"/>
        <end position="438"/>
    </location>
</feature>
<dbReference type="PANTHER" id="PTHR43652:SF6">
    <property type="entry name" value="ARGININE REPRESSOR"/>
    <property type="match status" value="1"/>
</dbReference>
<dbReference type="OrthoDB" id="255482at2"/>
<evidence type="ECO:0000256" key="5">
    <source>
        <dbReference type="ARBA" id="ARBA00023136"/>
    </source>
</evidence>
<dbReference type="Proteomes" id="UP000242084">
    <property type="component" value="Chromosome 1"/>
</dbReference>
<feature type="transmembrane region" description="Helical" evidence="6">
    <location>
        <begin position="203"/>
        <end position="221"/>
    </location>
</feature>
<evidence type="ECO:0000256" key="3">
    <source>
        <dbReference type="ARBA" id="ARBA00022692"/>
    </source>
</evidence>
<feature type="transmembrane region" description="Helical" evidence="6">
    <location>
        <begin position="72"/>
        <end position="96"/>
    </location>
</feature>
<feature type="transmembrane region" description="Helical" evidence="6">
    <location>
        <begin position="355"/>
        <end position="375"/>
    </location>
</feature>
<gene>
    <name evidence="7" type="ORF">SAMEA4384403_01101</name>
</gene>
<dbReference type="Pfam" id="PF03606">
    <property type="entry name" value="DcuC"/>
    <property type="match status" value="1"/>
</dbReference>
<protein>
    <submittedName>
        <fullName evidence="7">Short-chain fatty acids transporter</fullName>
    </submittedName>
</protein>
<keyword evidence="3 6" id="KW-0812">Transmembrane</keyword>
<evidence type="ECO:0000313" key="8">
    <source>
        <dbReference type="Proteomes" id="UP000242084"/>
    </source>
</evidence>
<keyword evidence="2" id="KW-1003">Cell membrane</keyword>
<dbReference type="GO" id="GO:0005886">
    <property type="term" value="C:plasma membrane"/>
    <property type="evidence" value="ECO:0007669"/>
    <property type="project" value="UniProtKB-SubCell"/>
</dbReference>
<reference evidence="7 8" key="1">
    <citation type="submission" date="2017-06" db="EMBL/GenBank/DDBJ databases">
        <authorList>
            <consortium name="Pathogen Informatics"/>
        </authorList>
    </citation>
    <scope>NUCLEOTIDE SEQUENCE [LARGE SCALE GENOMIC DNA]</scope>
    <source>
        <strain evidence="7 8">NCTC13839</strain>
    </source>
</reference>
<dbReference type="PROSITE" id="PS51257">
    <property type="entry name" value="PROKAR_LIPOPROTEIN"/>
    <property type="match status" value="1"/>
</dbReference>
<sequence length="465" mass="50752">MTTKNKYKIRFKNPHTYAILIFIIAISCLLTYVIPSGEFDRKTINDREEVVSGTFHFVASEPSGFLEIFRSIPAGLISGADIIFYIFLVGGAFGIIHETGAITNGVNAAMHRLGKNGKLMIPLTMFIFSLLGFSIGLAEETIIFVPIGIAIARAVGYDAMTGAAMIIMGAAAGFLGGMLNPFTVGIAQKIAEIPLFSGWEFRTIIYICILIVGIIYVMMYGRKIKQDPTKSLVYDLEQEARHISKNEDEIGRFTKRQLICLVLLISAICFNVYGIFKFGWSFNEMSANFLLAGLFAGFIGGLGFNGTFDALIDGMKSILFGALIVGFAKGIVVVLENGKIIDTIVYYLTNTIQDLPASITVGTMFIIQMILNFFIPSGSGQAMTTMPLMVPISDILSINRQMAVLAFQYGDAVSNSIFPTSASLMGGLAVAGISYIQWVKFIWKLLLIWVVICLVGIFIALALGY</sequence>
<dbReference type="AlphaFoldDB" id="A0A239Z2H5"/>
<proteinExistence type="predicted"/>
<comment type="subcellular location">
    <subcellularLocation>
        <location evidence="1">Cell membrane</location>
        <topology evidence="1">Multi-pass membrane protein</topology>
    </subcellularLocation>
</comment>
<feature type="transmembrane region" description="Helical" evidence="6">
    <location>
        <begin position="16"/>
        <end position="34"/>
    </location>
</feature>
<evidence type="ECO:0000256" key="6">
    <source>
        <dbReference type="SAM" id="Phobius"/>
    </source>
</evidence>
<name>A0A239Z2H5_9STAP</name>
<keyword evidence="5 6" id="KW-0472">Membrane</keyword>
<dbReference type="PANTHER" id="PTHR43652">
    <property type="entry name" value="BASIC AMINO ACID ANTIPORTER YFCC-RELATED"/>
    <property type="match status" value="1"/>
</dbReference>
<organism evidence="7 8">
    <name type="scientific">Mammaliicoccus stepanovicii</name>
    <dbReference type="NCBI Taxonomy" id="643214"/>
    <lineage>
        <taxon>Bacteria</taxon>
        <taxon>Bacillati</taxon>
        <taxon>Bacillota</taxon>
        <taxon>Bacilli</taxon>
        <taxon>Bacillales</taxon>
        <taxon>Staphylococcaceae</taxon>
        <taxon>Mammaliicoccus</taxon>
    </lineage>
</organism>
<evidence type="ECO:0000256" key="2">
    <source>
        <dbReference type="ARBA" id="ARBA00022475"/>
    </source>
</evidence>
<evidence type="ECO:0000256" key="1">
    <source>
        <dbReference type="ARBA" id="ARBA00004651"/>
    </source>
</evidence>
<feature type="transmembrane region" description="Helical" evidence="6">
    <location>
        <begin position="445"/>
        <end position="464"/>
    </location>
</feature>
<dbReference type="InterPro" id="IPR051679">
    <property type="entry name" value="DASS-Related_Transporters"/>
</dbReference>
<accession>A0A239Z2H5</accession>
<dbReference type="RefSeq" id="WP_095087563.1">
    <property type="nucleotide sequence ID" value="NZ_BMDM01000002.1"/>
</dbReference>
<evidence type="ECO:0000313" key="7">
    <source>
        <dbReference type="EMBL" id="SNV65197.1"/>
    </source>
</evidence>
<evidence type="ECO:0000256" key="4">
    <source>
        <dbReference type="ARBA" id="ARBA00022989"/>
    </source>
</evidence>
<feature type="transmembrane region" description="Helical" evidence="6">
    <location>
        <begin position="288"/>
        <end position="306"/>
    </location>
</feature>
<feature type="transmembrane region" description="Helical" evidence="6">
    <location>
        <begin position="258"/>
        <end position="276"/>
    </location>
</feature>